<dbReference type="Gramene" id="RZC60985">
    <property type="protein sequence ID" value="RZC60985"/>
    <property type="gene ID" value="C5167_022741"/>
</dbReference>
<name>A0A4Y7JMT1_PAPSO</name>
<sequence>MKLKESVLNTAADEAILILDCITSKTPPPKLKTKKVIPYTLSLTSNKEISLANLYECKGRVISGITQKVDEVCIKAFYDILQKALEKNPKFRHQPTGGLNFGADKYRSELASLINVSASSSSTKDASNVSASSSTTNNASKGEKRTMFVTFSQGFPTSDQELIEYFVGLYGNCVERVHLQEKKQPLHARVVFSSSSTIKKFLGGQEKVKFTINGKQLCARRYLAK</sequence>
<evidence type="ECO:0008006" key="3">
    <source>
        <dbReference type="Google" id="ProtNLM"/>
    </source>
</evidence>
<dbReference type="PANTHER" id="PTHR33527:SF14">
    <property type="entry name" value="OS07G0274300 PROTEIN"/>
    <property type="match status" value="1"/>
</dbReference>
<gene>
    <name evidence="1" type="ORF">C5167_022741</name>
</gene>
<dbReference type="OMA" id="ALHFLYE"/>
<evidence type="ECO:0000313" key="1">
    <source>
        <dbReference type="EMBL" id="RZC60985.1"/>
    </source>
</evidence>
<protein>
    <recommendedName>
        <fullName evidence="3">RRM domain-containing protein</fullName>
    </recommendedName>
</protein>
<dbReference type="PANTHER" id="PTHR33527">
    <property type="entry name" value="OS07G0274300 PROTEIN"/>
    <property type="match status" value="1"/>
</dbReference>
<evidence type="ECO:0000313" key="2">
    <source>
        <dbReference type="Proteomes" id="UP000316621"/>
    </source>
</evidence>
<dbReference type="Proteomes" id="UP000316621">
    <property type="component" value="Chromosome 5"/>
</dbReference>
<reference evidence="1 2" key="1">
    <citation type="journal article" date="2018" name="Science">
        <title>The opium poppy genome and morphinan production.</title>
        <authorList>
            <person name="Guo L."/>
            <person name="Winzer T."/>
            <person name="Yang X."/>
            <person name="Li Y."/>
            <person name="Ning Z."/>
            <person name="He Z."/>
            <person name="Teodor R."/>
            <person name="Lu Y."/>
            <person name="Bowser T.A."/>
            <person name="Graham I.A."/>
            <person name="Ye K."/>
        </authorList>
    </citation>
    <scope>NUCLEOTIDE SEQUENCE [LARGE SCALE GENOMIC DNA]</scope>
    <source>
        <strain evidence="2">cv. HN1</strain>
        <tissue evidence="1">Leaves</tissue>
    </source>
</reference>
<accession>A0A4Y7JMT1</accession>
<proteinExistence type="predicted"/>
<dbReference type="AlphaFoldDB" id="A0A4Y7JMT1"/>
<organism evidence="1 2">
    <name type="scientific">Papaver somniferum</name>
    <name type="common">Opium poppy</name>
    <dbReference type="NCBI Taxonomy" id="3469"/>
    <lineage>
        <taxon>Eukaryota</taxon>
        <taxon>Viridiplantae</taxon>
        <taxon>Streptophyta</taxon>
        <taxon>Embryophyta</taxon>
        <taxon>Tracheophyta</taxon>
        <taxon>Spermatophyta</taxon>
        <taxon>Magnoliopsida</taxon>
        <taxon>Ranunculales</taxon>
        <taxon>Papaveraceae</taxon>
        <taxon>Papaveroideae</taxon>
        <taxon>Papaver</taxon>
    </lineage>
</organism>
<keyword evidence="2" id="KW-1185">Reference proteome</keyword>
<dbReference type="EMBL" id="CM010719">
    <property type="protein sequence ID" value="RZC60985.1"/>
    <property type="molecule type" value="Genomic_DNA"/>
</dbReference>